<name>I7JDA2_BABMR</name>
<evidence type="ECO:0000256" key="2">
    <source>
        <dbReference type="ARBA" id="ARBA00022481"/>
    </source>
</evidence>
<dbReference type="Gene3D" id="1.20.5.110">
    <property type="match status" value="1"/>
</dbReference>
<reference evidence="11 12" key="3">
    <citation type="journal article" date="2016" name="Sci. Rep.">
        <title>Genome-wide diversity and gene expression profiling of Babesia microti isolates identify polymorphic genes that mediate host-pathogen interactions.</title>
        <authorList>
            <person name="Silva J.C."/>
            <person name="Cornillot E."/>
            <person name="McCracken C."/>
            <person name="Usmani-Brown S."/>
            <person name="Dwivedi A."/>
            <person name="Ifeonu O.O."/>
            <person name="Crabtree J."/>
            <person name="Gotia H.T."/>
            <person name="Virji A.Z."/>
            <person name="Reynes C."/>
            <person name="Colinge J."/>
            <person name="Kumar V."/>
            <person name="Lawres L."/>
            <person name="Pazzi J.E."/>
            <person name="Pablo J.V."/>
            <person name="Hung C."/>
            <person name="Brancato J."/>
            <person name="Kumari P."/>
            <person name="Orvis J."/>
            <person name="Tretina K."/>
            <person name="Chibucos M."/>
            <person name="Ott S."/>
            <person name="Sadzewicz L."/>
            <person name="Sengamalay N."/>
            <person name="Shetty A.C."/>
            <person name="Su Q."/>
            <person name="Tallon L."/>
            <person name="Fraser C.M."/>
            <person name="Frutos R."/>
            <person name="Molina D.M."/>
            <person name="Krause P.J."/>
            <person name="Ben Mamoun C."/>
        </authorList>
    </citation>
    <scope>NUCLEOTIDE SEQUENCE [LARGE SCALE GENOMIC DNA]</scope>
    <source>
        <strain evidence="11 12">RI</strain>
    </source>
</reference>
<evidence type="ECO:0000256" key="7">
    <source>
        <dbReference type="ARBA" id="ARBA00046278"/>
    </source>
</evidence>
<dbReference type="Gene3D" id="3.30.450.50">
    <property type="entry name" value="Longin domain"/>
    <property type="match status" value="1"/>
</dbReference>
<evidence type="ECO:0000256" key="6">
    <source>
        <dbReference type="ARBA" id="ARBA00023289"/>
    </source>
</evidence>
<comment type="subcellular location">
    <subcellularLocation>
        <location evidence="7">Endomembrane system</location>
        <topology evidence="7">Lipid-anchor</topology>
        <orientation evidence="7">Cytoplasmic side</orientation>
    </subcellularLocation>
</comment>
<dbReference type="InterPro" id="IPR042855">
    <property type="entry name" value="V_SNARE_CC"/>
</dbReference>
<dbReference type="RefSeq" id="XP_012650083.1">
    <property type="nucleotide sequence ID" value="XM_012794629.1"/>
</dbReference>
<dbReference type="PANTHER" id="PTHR45806:SF1">
    <property type="entry name" value="SYNAPTOBREVIN HOMOLOG YKT6"/>
    <property type="match status" value="1"/>
</dbReference>
<keyword evidence="2" id="KW-0488">Methylation</keyword>
<keyword evidence="5" id="KW-0449">Lipoprotein</keyword>
<dbReference type="OrthoDB" id="27923at2759"/>
<evidence type="ECO:0000256" key="3">
    <source>
        <dbReference type="ARBA" id="ARBA00023136"/>
    </source>
</evidence>
<protein>
    <submittedName>
        <fullName evidence="11">Synaptobrevin homolog YKT6</fullName>
    </submittedName>
</protein>
<feature type="domain" description="Longin" evidence="9">
    <location>
        <begin position="26"/>
        <end position="145"/>
    </location>
</feature>
<evidence type="ECO:0000256" key="8">
    <source>
        <dbReference type="PROSITE-ProRule" id="PRU00290"/>
    </source>
</evidence>
<dbReference type="PROSITE" id="PS50892">
    <property type="entry name" value="V_SNARE"/>
    <property type="match status" value="1"/>
</dbReference>
<dbReference type="EMBL" id="LN871599">
    <property type="protein sequence ID" value="CCF75675.1"/>
    <property type="molecule type" value="Genomic_DNA"/>
</dbReference>
<dbReference type="Proteomes" id="UP000002899">
    <property type="component" value="Chromosome IV"/>
</dbReference>
<dbReference type="SUPFAM" id="SSF58038">
    <property type="entry name" value="SNARE fusion complex"/>
    <property type="match status" value="1"/>
</dbReference>
<dbReference type="GeneID" id="24426127"/>
<keyword evidence="12" id="KW-1185">Reference proteome</keyword>
<dbReference type="SMART" id="SM01270">
    <property type="entry name" value="Longin"/>
    <property type="match status" value="1"/>
</dbReference>
<reference evidence="11 12" key="1">
    <citation type="journal article" date="2012" name="Nucleic Acids Res.">
        <title>Sequencing of the smallest Apicomplexan genome from the human pathogen Babesia microti.</title>
        <authorList>
            <person name="Cornillot E."/>
            <person name="Hadj-Kaddour K."/>
            <person name="Dassouli A."/>
            <person name="Noel B."/>
            <person name="Ranwez V."/>
            <person name="Vacherie B."/>
            <person name="Augagneur Y."/>
            <person name="Bres V."/>
            <person name="Duclos A."/>
            <person name="Randazzo S."/>
            <person name="Carcy B."/>
            <person name="Debierre-Grockiego F."/>
            <person name="Delbecq S."/>
            <person name="Moubri-Menage K."/>
            <person name="Shams-Eldin H."/>
            <person name="Usmani-Brown S."/>
            <person name="Bringaud F."/>
            <person name="Wincker P."/>
            <person name="Vivares C.P."/>
            <person name="Schwarz R.T."/>
            <person name="Schetters T.P."/>
            <person name="Krause P.J."/>
            <person name="Gorenflot A."/>
            <person name="Berry V."/>
            <person name="Barbe V."/>
            <person name="Ben Mamoun C."/>
        </authorList>
    </citation>
    <scope>NUCLEOTIDE SEQUENCE [LARGE SCALE GENOMIC DNA]</scope>
    <source>
        <strain evidence="11 12">RI</strain>
    </source>
</reference>
<evidence type="ECO:0000259" key="10">
    <source>
        <dbReference type="PROSITE" id="PS50892"/>
    </source>
</evidence>
<dbReference type="InterPro" id="IPR011012">
    <property type="entry name" value="Longin-like_dom_sf"/>
</dbReference>
<proteinExistence type="inferred from homology"/>
<sequence>MGDENVPSLSVCEIRTHLGMKLAFIGILRVSKDLEGPIFLARRFNSTHIPFFKRNAVSDFANFSARYVASRIGESEKMVLQEGGAKLYSLKWDNGLCIVCLTGQEYPDRVAFTLAHVVYAEFIKLYSSTWQTQMTDIKLKFPDLKEIMNKYNKPEDIDALTMTEYKVSQTLKIVRSTVADILRSGENLESLVDRSKDLSLQTKKIFKRSKALKRNACCALM</sequence>
<dbReference type="CDD" id="cd14824">
    <property type="entry name" value="Longin"/>
    <property type="match status" value="1"/>
</dbReference>
<keyword evidence="4" id="KW-0564">Palmitate</keyword>
<dbReference type="Pfam" id="PF00957">
    <property type="entry name" value="Synaptobrevin"/>
    <property type="match status" value="1"/>
</dbReference>
<dbReference type="PANTHER" id="PTHR45806">
    <property type="entry name" value="SYNAPTOBREVIN HOMOLOG YKT6"/>
    <property type="match status" value="1"/>
</dbReference>
<dbReference type="InterPro" id="IPR010908">
    <property type="entry name" value="Longin_dom"/>
</dbReference>
<accession>I7JDA2</accession>
<comment type="similarity">
    <text evidence="1">Belongs to the synaptobrevin family.</text>
</comment>
<dbReference type="Pfam" id="PF13774">
    <property type="entry name" value="Longin"/>
    <property type="match status" value="1"/>
</dbReference>
<organism evidence="11 12">
    <name type="scientific">Babesia microti (strain RI)</name>
    <dbReference type="NCBI Taxonomy" id="1133968"/>
    <lineage>
        <taxon>Eukaryota</taxon>
        <taxon>Sar</taxon>
        <taxon>Alveolata</taxon>
        <taxon>Apicomplexa</taxon>
        <taxon>Aconoidasida</taxon>
        <taxon>Piroplasmida</taxon>
        <taxon>Babesiidae</taxon>
        <taxon>Babesia</taxon>
    </lineage>
</organism>
<evidence type="ECO:0000313" key="12">
    <source>
        <dbReference type="Proteomes" id="UP000002899"/>
    </source>
</evidence>
<keyword evidence="3" id="KW-0472">Membrane</keyword>
<evidence type="ECO:0000313" key="11">
    <source>
        <dbReference type="EMBL" id="CCF75675.1"/>
    </source>
</evidence>
<evidence type="ECO:0000256" key="5">
    <source>
        <dbReference type="ARBA" id="ARBA00023288"/>
    </source>
</evidence>
<dbReference type="GO" id="GO:0005484">
    <property type="term" value="F:SNAP receptor activity"/>
    <property type="evidence" value="ECO:0007669"/>
    <property type="project" value="TreeGrafter"/>
</dbReference>
<dbReference type="AlphaFoldDB" id="I7JDA2"/>
<evidence type="ECO:0000256" key="4">
    <source>
        <dbReference type="ARBA" id="ARBA00023139"/>
    </source>
</evidence>
<keyword evidence="6" id="KW-0636">Prenylation</keyword>
<dbReference type="CDD" id="cd15843">
    <property type="entry name" value="R-SNARE"/>
    <property type="match status" value="1"/>
</dbReference>
<dbReference type="VEuPathDB" id="PiroplasmaDB:BmR1_04g07420"/>
<dbReference type="GO" id="GO:0005794">
    <property type="term" value="C:Golgi apparatus"/>
    <property type="evidence" value="ECO:0007669"/>
    <property type="project" value="TreeGrafter"/>
</dbReference>
<feature type="domain" description="V-SNARE coiled-coil homology" evidence="10">
    <location>
        <begin position="159"/>
        <end position="221"/>
    </location>
</feature>
<dbReference type="GO" id="GO:0006888">
    <property type="term" value="P:endoplasmic reticulum to Golgi vesicle-mediated transport"/>
    <property type="evidence" value="ECO:0007669"/>
    <property type="project" value="TreeGrafter"/>
</dbReference>
<keyword evidence="8" id="KW-0175">Coiled coil</keyword>
<reference evidence="11 12" key="2">
    <citation type="journal article" date="2013" name="PLoS ONE">
        <title>Whole genome mapping and re-organization of the nuclear and mitochondrial genomes of Babesia microti isolates.</title>
        <authorList>
            <person name="Cornillot E."/>
            <person name="Dassouli A."/>
            <person name="Garg A."/>
            <person name="Pachikara N."/>
            <person name="Randazzo S."/>
            <person name="Depoix D."/>
            <person name="Carcy B."/>
            <person name="Delbecq S."/>
            <person name="Frutos R."/>
            <person name="Silva J.C."/>
            <person name="Sutton R."/>
            <person name="Krause P.J."/>
            <person name="Mamoun C.B."/>
        </authorList>
    </citation>
    <scope>NUCLEOTIDE SEQUENCE [LARGE SCALE GENOMIC DNA]</scope>
    <source>
        <strain evidence="11 12">RI</strain>
    </source>
</reference>
<gene>
    <name evidence="11" type="ORF">BmR1_04g07420</name>
</gene>
<dbReference type="PROSITE" id="PS50859">
    <property type="entry name" value="LONGIN"/>
    <property type="match status" value="1"/>
</dbReference>
<dbReference type="SUPFAM" id="SSF64356">
    <property type="entry name" value="SNARE-like"/>
    <property type="match status" value="1"/>
</dbReference>
<evidence type="ECO:0000256" key="1">
    <source>
        <dbReference type="ARBA" id="ARBA00008025"/>
    </source>
</evidence>
<dbReference type="KEGG" id="bmic:BmR1_04g07420"/>
<evidence type="ECO:0000259" key="9">
    <source>
        <dbReference type="PROSITE" id="PS50859"/>
    </source>
</evidence>